<dbReference type="EMBL" id="AC087852">
    <property type="protein sequence ID" value="AAK71562.1"/>
    <property type="molecule type" value="Genomic_DNA"/>
</dbReference>
<sequence length="143" mass="16032">MAPERPRREALFRHAPTHARCSTSCAVKRLGKGTFQCRISSFATPFSTFPLFPALGVAYHWHPDVDAVNNNIVLWSLLELGTTSNNLRQMPLAPDLPSRPALTDYPKPNCPNAFPFSSNMSLVISIQRTTFTTRKSIFADRQK</sequence>
<proteinExistence type="predicted"/>
<gene>
    <name evidence="1" type="primary">OJ1124_H03.27</name>
</gene>
<reference evidence="2" key="2">
    <citation type="journal article" date="2008" name="Nucleic Acids Res.">
        <title>The rice annotation project database (RAP-DB): 2008 update.</title>
        <authorList>
            <consortium name="The rice annotation project (RAP)"/>
        </authorList>
    </citation>
    <scope>GENOME REANNOTATION</scope>
    <source>
        <strain evidence="2">cv. Nipponbare</strain>
    </source>
</reference>
<protein>
    <submittedName>
        <fullName evidence="1">Uncharacterized protein</fullName>
    </submittedName>
</protein>
<dbReference type="Proteomes" id="UP000000763">
    <property type="component" value="Chromosome 3"/>
</dbReference>
<accession>Q94GN5</accession>
<evidence type="ECO:0000313" key="2">
    <source>
        <dbReference type="Proteomes" id="UP000000763"/>
    </source>
</evidence>
<reference evidence="2" key="1">
    <citation type="journal article" date="2005" name="Nature">
        <title>The map-based sequence of the rice genome.</title>
        <authorList>
            <consortium name="International rice genome sequencing project (IRGSP)"/>
            <person name="Matsumoto T."/>
            <person name="Wu J."/>
            <person name="Kanamori H."/>
            <person name="Katayose Y."/>
            <person name="Fujisawa M."/>
            <person name="Namiki N."/>
            <person name="Mizuno H."/>
            <person name="Yamamoto K."/>
            <person name="Antonio B.A."/>
            <person name="Baba T."/>
            <person name="Sakata K."/>
            <person name="Nagamura Y."/>
            <person name="Aoki H."/>
            <person name="Arikawa K."/>
            <person name="Arita K."/>
            <person name="Bito T."/>
            <person name="Chiden Y."/>
            <person name="Fujitsuka N."/>
            <person name="Fukunaka R."/>
            <person name="Hamada M."/>
            <person name="Harada C."/>
            <person name="Hayashi A."/>
            <person name="Hijishita S."/>
            <person name="Honda M."/>
            <person name="Hosokawa S."/>
            <person name="Ichikawa Y."/>
            <person name="Idonuma A."/>
            <person name="Iijima M."/>
            <person name="Ikeda M."/>
            <person name="Ikeno M."/>
            <person name="Ito K."/>
            <person name="Ito S."/>
            <person name="Ito T."/>
            <person name="Ito Y."/>
            <person name="Ito Y."/>
            <person name="Iwabuchi A."/>
            <person name="Kamiya K."/>
            <person name="Karasawa W."/>
            <person name="Kurita K."/>
            <person name="Katagiri S."/>
            <person name="Kikuta A."/>
            <person name="Kobayashi H."/>
            <person name="Kobayashi N."/>
            <person name="Machita K."/>
            <person name="Maehara T."/>
            <person name="Masukawa M."/>
            <person name="Mizubayashi T."/>
            <person name="Mukai Y."/>
            <person name="Nagasaki H."/>
            <person name="Nagata Y."/>
            <person name="Naito S."/>
            <person name="Nakashima M."/>
            <person name="Nakama Y."/>
            <person name="Nakamichi Y."/>
            <person name="Nakamura M."/>
            <person name="Meguro A."/>
            <person name="Negishi M."/>
            <person name="Ohta I."/>
            <person name="Ohta T."/>
            <person name="Okamoto M."/>
            <person name="Ono N."/>
            <person name="Saji S."/>
            <person name="Sakaguchi M."/>
            <person name="Sakai K."/>
            <person name="Shibata M."/>
            <person name="Shimokawa T."/>
            <person name="Song J."/>
            <person name="Takazaki Y."/>
            <person name="Terasawa K."/>
            <person name="Tsugane M."/>
            <person name="Tsuji K."/>
            <person name="Ueda S."/>
            <person name="Waki K."/>
            <person name="Yamagata H."/>
            <person name="Yamamoto M."/>
            <person name="Yamamoto S."/>
            <person name="Yamane H."/>
            <person name="Yoshiki S."/>
            <person name="Yoshihara R."/>
            <person name="Yukawa K."/>
            <person name="Zhong H."/>
            <person name="Yano M."/>
            <person name="Yuan Q."/>
            <person name="Ouyang S."/>
            <person name="Liu J."/>
            <person name="Jones K.M."/>
            <person name="Gansberger K."/>
            <person name="Moffat K."/>
            <person name="Hill J."/>
            <person name="Bera J."/>
            <person name="Fadrosh D."/>
            <person name="Jin S."/>
            <person name="Johri S."/>
            <person name="Kim M."/>
            <person name="Overton L."/>
            <person name="Reardon M."/>
            <person name="Tsitrin T."/>
            <person name="Vuong H."/>
            <person name="Weaver B."/>
            <person name="Ciecko A."/>
            <person name="Tallon L."/>
            <person name="Jackson J."/>
            <person name="Pai G."/>
            <person name="Aken S.V."/>
            <person name="Utterback T."/>
            <person name="Reidmuller S."/>
            <person name="Feldblyum T."/>
            <person name="Hsiao J."/>
            <person name="Zismann V."/>
            <person name="Iobst S."/>
            <person name="de Vazeille A.R."/>
            <person name="Buell C.R."/>
            <person name="Ying K."/>
            <person name="Li Y."/>
            <person name="Lu T."/>
            <person name="Huang Y."/>
            <person name="Zhao Q."/>
            <person name="Feng Q."/>
            <person name="Zhang L."/>
            <person name="Zhu J."/>
            <person name="Weng Q."/>
            <person name="Mu J."/>
            <person name="Lu Y."/>
            <person name="Fan D."/>
            <person name="Liu Y."/>
            <person name="Guan J."/>
            <person name="Zhang Y."/>
            <person name="Yu S."/>
            <person name="Liu X."/>
            <person name="Zhang Y."/>
            <person name="Hong G."/>
            <person name="Han B."/>
            <person name="Choisne N."/>
            <person name="Demange N."/>
            <person name="Orjeda G."/>
            <person name="Samain S."/>
            <person name="Cattolico L."/>
            <person name="Pelletier E."/>
            <person name="Couloux A."/>
            <person name="Segurens B."/>
            <person name="Wincker P."/>
            <person name="D'Hont A."/>
            <person name="Scarpelli C."/>
            <person name="Weissenbach J."/>
            <person name="Salanoubat M."/>
            <person name="Quetier F."/>
            <person name="Yu Y."/>
            <person name="Kim H.R."/>
            <person name="Rambo T."/>
            <person name="Currie J."/>
            <person name="Collura K."/>
            <person name="Luo M."/>
            <person name="Yang T."/>
            <person name="Ammiraju J.S.S."/>
            <person name="Engler F."/>
            <person name="Soderlund C."/>
            <person name="Wing R.A."/>
            <person name="Palmer L.E."/>
            <person name="de la Bastide M."/>
            <person name="Spiegel L."/>
            <person name="Nascimento L."/>
            <person name="Zutavern T."/>
            <person name="O'Shaughnessy A."/>
            <person name="Dike S."/>
            <person name="Dedhia N."/>
            <person name="Preston R."/>
            <person name="Balija V."/>
            <person name="McCombie W.R."/>
            <person name="Chow T."/>
            <person name="Chen H."/>
            <person name="Chung M."/>
            <person name="Chen C."/>
            <person name="Shaw J."/>
            <person name="Wu H."/>
            <person name="Hsiao K."/>
            <person name="Chao Y."/>
            <person name="Chu M."/>
            <person name="Cheng C."/>
            <person name="Hour A."/>
            <person name="Lee P."/>
            <person name="Lin S."/>
            <person name="Lin Y."/>
            <person name="Liou J."/>
            <person name="Liu S."/>
            <person name="Hsing Y."/>
            <person name="Raghuvanshi S."/>
            <person name="Mohanty A."/>
            <person name="Bharti A.K."/>
            <person name="Gaur A."/>
            <person name="Gupta V."/>
            <person name="Kumar D."/>
            <person name="Ravi V."/>
            <person name="Vij S."/>
            <person name="Kapur A."/>
            <person name="Khurana P."/>
            <person name="Khurana P."/>
            <person name="Khurana J.P."/>
            <person name="Tyagi A.K."/>
            <person name="Gaikwad K."/>
            <person name="Singh A."/>
            <person name="Dalal V."/>
            <person name="Srivastava S."/>
            <person name="Dixit A."/>
            <person name="Pal A.K."/>
            <person name="Ghazi I.A."/>
            <person name="Yadav M."/>
            <person name="Pandit A."/>
            <person name="Bhargava A."/>
            <person name="Sureshbabu K."/>
            <person name="Batra K."/>
            <person name="Sharma T.R."/>
            <person name="Mohapatra T."/>
            <person name="Singh N.K."/>
            <person name="Messing J."/>
            <person name="Nelson A.B."/>
            <person name="Fuks G."/>
            <person name="Kavchok S."/>
            <person name="Keizer G."/>
            <person name="Linton E."/>
            <person name="Llaca V."/>
            <person name="Song R."/>
            <person name="Tanyolac B."/>
            <person name="Young S."/>
            <person name="Ho-Il K."/>
            <person name="Hahn J.H."/>
            <person name="Sangsakoo G."/>
            <person name="Vanavichit A."/>
            <person name="de Mattos Luiz.A.T."/>
            <person name="Zimmer P.D."/>
            <person name="Malone G."/>
            <person name="Dellagostin O."/>
            <person name="de Oliveira A.C."/>
            <person name="Bevan M."/>
            <person name="Bancroft I."/>
            <person name="Minx P."/>
            <person name="Cordum H."/>
            <person name="Wilson R."/>
            <person name="Cheng Z."/>
            <person name="Jin W."/>
            <person name="Jiang J."/>
            <person name="Leong S.A."/>
            <person name="Iwama H."/>
            <person name="Gojobori T."/>
            <person name="Itoh T."/>
            <person name="Niimura Y."/>
            <person name="Fujii Y."/>
            <person name="Habara T."/>
            <person name="Sakai H."/>
            <person name="Sato Y."/>
            <person name="Wilson G."/>
            <person name="Kumar K."/>
            <person name="McCouch S."/>
            <person name="Juretic N."/>
            <person name="Hoen D."/>
            <person name="Wright S."/>
            <person name="Bruskiewich R."/>
            <person name="Bureau T."/>
            <person name="Miyao A."/>
            <person name="Hirochika H."/>
            <person name="Nishikawa T."/>
            <person name="Kadowaki K."/>
            <person name="Sugiura M."/>
            <person name="Burr B."/>
            <person name="Sasaki T."/>
        </authorList>
    </citation>
    <scope>NUCLEOTIDE SEQUENCE [LARGE SCALE GENOMIC DNA]</scope>
    <source>
        <strain evidence="2">cv. Nipponbare</strain>
    </source>
</reference>
<name>Q94GN5_ORYSJ</name>
<organism evidence="1 2">
    <name type="scientific">Oryza sativa subsp. japonica</name>
    <name type="common">Rice</name>
    <dbReference type="NCBI Taxonomy" id="39947"/>
    <lineage>
        <taxon>Eukaryota</taxon>
        <taxon>Viridiplantae</taxon>
        <taxon>Streptophyta</taxon>
        <taxon>Embryophyta</taxon>
        <taxon>Tracheophyta</taxon>
        <taxon>Spermatophyta</taxon>
        <taxon>Magnoliopsida</taxon>
        <taxon>Liliopsida</taxon>
        <taxon>Poales</taxon>
        <taxon>Poaceae</taxon>
        <taxon>BOP clade</taxon>
        <taxon>Oryzoideae</taxon>
        <taxon>Oryzeae</taxon>
        <taxon>Oryzinae</taxon>
        <taxon>Oryza</taxon>
        <taxon>Oryza sativa</taxon>
    </lineage>
</organism>
<evidence type="ECO:0000313" key="1">
    <source>
        <dbReference type="EMBL" id="AAK71562.1"/>
    </source>
</evidence>
<dbReference type="AlphaFoldDB" id="Q94GN5"/>